<dbReference type="InterPro" id="IPR036390">
    <property type="entry name" value="WH_DNA-bd_sf"/>
</dbReference>
<dbReference type="Pfam" id="PF00392">
    <property type="entry name" value="GntR"/>
    <property type="match status" value="1"/>
</dbReference>
<dbReference type="InterPro" id="IPR011711">
    <property type="entry name" value="GntR_C"/>
</dbReference>
<keyword evidence="1" id="KW-0805">Transcription regulation</keyword>
<evidence type="ECO:0000256" key="3">
    <source>
        <dbReference type="ARBA" id="ARBA00023163"/>
    </source>
</evidence>
<sequence length="234" mass="25092">MASGIHGDVTSALGARIAAGEIAPGSVLTLAQLEREYDASRTVVREAVRVLESIGVVASRRRVGITVQPREQWEANSPQLIEWNLQGPFRQQQLEALMELRVAVEPTAAMLAASRATHAQRAELRRLADRLRALSAAGRGASDEFLQADVEFHALLLRASGNPQLEALCGPVREVLTGRSRLGMTPETPAAGTVEEHEAVAEAIAAGDGDAAERRSREHMRAVRAEIRADGSLG</sequence>
<evidence type="ECO:0000256" key="2">
    <source>
        <dbReference type="ARBA" id="ARBA00023125"/>
    </source>
</evidence>
<dbReference type="Gene3D" id="1.20.120.530">
    <property type="entry name" value="GntR ligand-binding domain-like"/>
    <property type="match status" value="1"/>
</dbReference>
<dbReference type="InterPro" id="IPR008920">
    <property type="entry name" value="TF_FadR/GntR_C"/>
</dbReference>
<dbReference type="SMART" id="SM00895">
    <property type="entry name" value="FCD"/>
    <property type="match status" value="1"/>
</dbReference>
<dbReference type="Proteomes" id="UP000824220">
    <property type="component" value="Unassembled WGS sequence"/>
</dbReference>
<dbReference type="InterPro" id="IPR000524">
    <property type="entry name" value="Tscrpt_reg_HTH_GntR"/>
</dbReference>
<dbReference type="EMBL" id="DXAM01000012">
    <property type="protein sequence ID" value="HJA03376.1"/>
    <property type="molecule type" value="Genomic_DNA"/>
</dbReference>
<reference evidence="5" key="2">
    <citation type="submission" date="2021-04" db="EMBL/GenBank/DDBJ databases">
        <authorList>
            <person name="Gilroy R."/>
        </authorList>
    </citation>
    <scope>NUCLEOTIDE SEQUENCE</scope>
    <source>
        <strain evidence="5">ChiHjej8B7-3636</strain>
    </source>
</reference>
<gene>
    <name evidence="5" type="ORF">H9800_00740</name>
</gene>
<keyword evidence="2" id="KW-0238">DNA-binding</keyword>
<accession>A0A9D2KGI9</accession>
<dbReference type="Gene3D" id="1.10.10.10">
    <property type="entry name" value="Winged helix-like DNA-binding domain superfamily/Winged helix DNA-binding domain"/>
    <property type="match status" value="1"/>
</dbReference>
<dbReference type="InterPro" id="IPR036388">
    <property type="entry name" value="WH-like_DNA-bd_sf"/>
</dbReference>
<dbReference type="SUPFAM" id="SSF46785">
    <property type="entry name" value="Winged helix' DNA-binding domain"/>
    <property type="match status" value="1"/>
</dbReference>
<dbReference type="GO" id="GO:0003677">
    <property type="term" value="F:DNA binding"/>
    <property type="evidence" value="ECO:0007669"/>
    <property type="project" value="UniProtKB-KW"/>
</dbReference>
<dbReference type="Pfam" id="PF07729">
    <property type="entry name" value="FCD"/>
    <property type="match status" value="1"/>
</dbReference>
<feature type="domain" description="HTH gntR-type" evidence="4">
    <location>
        <begin position="3"/>
        <end position="70"/>
    </location>
</feature>
<dbReference type="AlphaFoldDB" id="A0A9D2KGI9"/>
<dbReference type="SUPFAM" id="SSF48008">
    <property type="entry name" value="GntR ligand-binding domain-like"/>
    <property type="match status" value="1"/>
</dbReference>
<dbReference type="SMART" id="SM00345">
    <property type="entry name" value="HTH_GNTR"/>
    <property type="match status" value="1"/>
</dbReference>
<keyword evidence="3" id="KW-0804">Transcription</keyword>
<reference evidence="5" key="1">
    <citation type="journal article" date="2021" name="PeerJ">
        <title>Extensive microbial diversity within the chicken gut microbiome revealed by metagenomics and culture.</title>
        <authorList>
            <person name="Gilroy R."/>
            <person name="Ravi A."/>
            <person name="Getino M."/>
            <person name="Pursley I."/>
            <person name="Horton D.L."/>
            <person name="Alikhan N.F."/>
            <person name="Baker D."/>
            <person name="Gharbi K."/>
            <person name="Hall N."/>
            <person name="Watson M."/>
            <person name="Adriaenssens E.M."/>
            <person name="Foster-Nyarko E."/>
            <person name="Jarju S."/>
            <person name="Secka A."/>
            <person name="Antonio M."/>
            <person name="Oren A."/>
            <person name="Chaudhuri R.R."/>
            <person name="La Ragione R."/>
            <person name="Hildebrand F."/>
            <person name="Pallen M.J."/>
        </authorList>
    </citation>
    <scope>NUCLEOTIDE SEQUENCE</scope>
    <source>
        <strain evidence="5">ChiHjej8B7-3636</strain>
    </source>
</reference>
<dbReference type="GO" id="GO:0003700">
    <property type="term" value="F:DNA-binding transcription factor activity"/>
    <property type="evidence" value="ECO:0007669"/>
    <property type="project" value="InterPro"/>
</dbReference>
<evidence type="ECO:0000259" key="4">
    <source>
        <dbReference type="PROSITE" id="PS50949"/>
    </source>
</evidence>
<evidence type="ECO:0000256" key="1">
    <source>
        <dbReference type="ARBA" id="ARBA00023015"/>
    </source>
</evidence>
<proteinExistence type="predicted"/>
<comment type="caution">
    <text evidence="5">The sequence shown here is derived from an EMBL/GenBank/DDBJ whole genome shotgun (WGS) entry which is preliminary data.</text>
</comment>
<evidence type="ECO:0000313" key="5">
    <source>
        <dbReference type="EMBL" id="HJA03376.1"/>
    </source>
</evidence>
<evidence type="ECO:0000313" key="6">
    <source>
        <dbReference type="Proteomes" id="UP000824220"/>
    </source>
</evidence>
<dbReference type="PANTHER" id="PTHR43537">
    <property type="entry name" value="TRANSCRIPTIONAL REGULATOR, GNTR FAMILY"/>
    <property type="match status" value="1"/>
</dbReference>
<organism evidence="5 6">
    <name type="scientific">Candidatus Microbacterium stercoravium</name>
    <dbReference type="NCBI Taxonomy" id="2838697"/>
    <lineage>
        <taxon>Bacteria</taxon>
        <taxon>Bacillati</taxon>
        <taxon>Actinomycetota</taxon>
        <taxon>Actinomycetes</taxon>
        <taxon>Micrococcales</taxon>
        <taxon>Microbacteriaceae</taxon>
        <taxon>Microbacterium</taxon>
    </lineage>
</organism>
<dbReference type="PROSITE" id="PS50949">
    <property type="entry name" value="HTH_GNTR"/>
    <property type="match status" value="1"/>
</dbReference>
<protein>
    <submittedName>
        <fullName evidence="5">FCD domain-containing protein</fullName>
    </submittedName>
</protein>
<name>A0A9D2KGI9_9MICO</name>
<dbReference type="PANTHER" id="PTHR43537:SF44">
    <property type="entry name" value="GNTR FAMILY REGULATORY PROTEIN"/>
    <property type="match status" value="1"/>
</dbReference>